<protein>
    <submittedName>
        <fullName evidence="1">Uncharacterized protein</fullName>
    </submittedName>
</protein>
<gene>
    <name evidence="1" type="ORF">BV22DRAFT_1032131</name>
</gene>
<proteinExistence type="predicted"/>
<comment type="caution">
    <text evidence="1">The sequence shown here is derived from an EMBL/GenBank/DDBJ whole genome shotgun (WGS) entry which is preliminary data.</text>
</comment>
<keyword evidence="2" id="KW-1185">Reference proteome</keyword>
<evidence type="ECO:0000313" key="1">
    <source>
        <dbReference type="EMBL" id="KAH7927122.1"/>
    </source>
</evidence>
<sequence length="163" mass="18175">MHIFTRPPLTQIRKLLSLPKGRYAHSRPFLVARAIRAPRGLDSPLNIMLFSGTSLPPGDRSDGEVWVVPTQAVAGWFSSPLALPIKRYAYPRGLSINVHPPVHTLTFRESCLAGVVHLTWPSDEGRNLESSLRLTIGRPPLIELFPTKNTILSHAYVEAFSLY</sequence>
<organism evidence="1 2">
    <name type="scientific">Leucogyrophana mollusca</name>
    <dbReference type="NCBI Taxonomy" id="85980"/>
    <lineage>
        <taxon>Eukaryota</taxon>
        <taxon>Fungi</taxon>
        <taxon>Dikarya</taxon>
        <taxon>Basidiomycota</taxon>
        <taxon>Agaricomycotina</taxon>
        <taxon>Agaricomycetes</taxon>
        <taxon>Agaricomycetidae</taxon>
        <taxon>Boletales</taxon>
        <taxon>Boletales incertae sedis</taxon>
        <taxon>Leucogyrophana</taxon>
    </lineage>
</organism>
<reference evidence="1" key="1">
    <citation type="journal article" date="2021" name="New Phytol.">
        <title>Evolutionary innovations through gain and loss of genes in the ectomycorrhizal Boletales.</title>
        <authorList>
            <person name="Wu G."/>
            <person name="Miyauchi S."/>
            <person name="Morin E."/>
            <person name="Kuo A."/>
            <person name="Drula E."/>
            <person name="Varga T."/>
            <person name="Kohler A."/>
            <person name="Feng B."/>
            <person name="Cao Y."/>
            <person name="Lipzen A."/>
            <person name="Daum C."/>
            <person name="Hundley H."/>
            <person name="Pangilinan J."/>
            <person name="Johnson J."/>
            <person name="Barry K."/>
            <person name="LaButti K."/>
            <person name="Ng V."/>
            <person name="Ahrendt S."/>
            <person name="Min B."/>
            <person name="Choi I.G."/>
            <person name="Park H."/>
            <person name="Plett J.M."/>
            <person name="Magnuson J."/>
            <person name="Spatafora J.W."/>
            <person name="Nagy L.G."/>
            <person name="Henrissat B."/>
            <person name="Grigoriev I.V."/>
            <person name="Yang Z.L."/>
            <person name="Xu J."/>
            <person name="Martin F.M."/>
        </authorList>
    </citation>
    <scope>NUCLEOTIDE SEQUENCE</scope>
    <source>
        <strain evidence="1">KUC20120723A-06</strain>
    </source>
</reference>
<dbReference type="Proteomes" id="UP000790709">
    <property type="component" value="Unassembled WGS sequence"/>
</dbReference>
<accession>A0ACB8BQL2</accession>
<dbReference type="EMBL" id="MU266371">
    <property type="protein sequence ID" value="KAH7927122.1"/>
    <property type="molecule type" value="Genomic_DNA"/>
</dbReference>
<name>A0ACB8BQL2_9AGAM</name>
<evidence type="ECO:0000313" key="2">
    <source>
        <dbReference type="Proteomes" id="UP000790709"/>
    </source>
</evidence>